<feature type="compositionally biased region" description="Polar residues" evidence="1">
    <location>
        <begin position="438"/>
        <end position="448"/>
    </location>
</feature>
<gene>
    <name evidence="2" type="ORF">B0J11DRAFT_180037</name>
</gene>
<keyword evidence="3" id="KW-1185">Reference proteome</keyword>
<feature type="region of interest" description="Disordered" evidence="1">
    <location>
        <begin position="1"/>
        <end position="52"/>
    </location>
</feature>
<evidence type="ECO:0000313" key="3">
    <source>
        <dbReference type="Proteomes" id="UP000700596"/>
    </source>
</evidence>
<reference evidence="2" key="1">
    <citation type="journal article" date="2021" name="Nat. Commun.">
        <title>Genetic determinants of endophytism in the Arabidopsis root mycobiome.</title>
        <authorList>
            <person name="Mesny F."/>
            <person name="Miyauchi S."/>
            <person name="Thiergart T."/>
            <person name="Pickel B."/>
            <person name="Atanasova L."/>
            <person name="Karlsson M."/>
            <person name="Huettel B."/>
            <person name="Barry K.W."/>
            <person name="Haridas S."/>
            <person name="Chen C."/>
            <person name="Bauer D."/>
            <person name="Andreopoulos W."/>
            <person name="Pangilinan J."/>
            <person name="LaButti K."/>
            <person name="Riley R."/>
            <person name="Lipzen A."/>
            <person name="Clum A."/>
            <person name="Drula E."/>
            <person name="Henrissat B."/>
            <person name="Kohler A."/>
            <person name="Grigoriev I.V."/>
            <person name="Martin F.M."/>
            <person name="Hacquard S."/>
        </authorList>
    </citation>
    <scope>NUCLEOTIDE SEQUENCE</scope>
    <source>
        <strain evidence="2">MPI-CAGE-CH-0243</strain>
    </source>
</reference>
<organism evidence="2 3">
    <name type="scientific">Dendryphion nanum</name>
    <dbReference type="NCBI Taxonomy" id="256645"/>
    <lineage>
        <taxon>Eukaryota</taxon>
        <taxon>Fungi</taxon>
        <taxon>Dikarya</taxon>
        <taxon>Ascomycota</taxon>
        <taxon>Pezizomycotina</taxon>
        <taxon>Dothideomycetes</taxon>
        <taxon>Pleosporomycetidae</taxon>
        <taxon>Pleosporales</taxon>
        <taxon>Torulaceae</taxon>
        <taxon>Dendryphion</taxon>
    </lineage>
</organism>
<name>A0A9P9D4X7_9PLEO</name>
<dbReference type="EMBL" id="JAGMWT010000020">
    <property type="protein sequence ID" value="KAH7112798.1"/>
    <property type="molecule type" value="Genomic_DNA"/>
</dbReference>
<feature type="compositionally biased region" description="Polar residues" evidence="1">
    <location>
        <begin position="413"/>
        <end position="424"/>
    </location>
</feature>
<feature type="compositionally biased region" description="Polar residues" evidence="1">
    <location>
        <begin position="1"/>
        <end position="10"/>
    </location>
</feature>
<dbReference type="Proteomes" id="UP000700596">
    <property type="component" value="Unassembled WGS sequence"/>
</dbReference>
<sequence length="507" mass="57845">MYATRQNGNGRQPDPSTKPKRAVKSPSNPLSLIRPKVEELSRSQQELSADRADLVDEREAFTSQGKDIRHQRIRTVAAEVQLMDAFRRAFNDASFPMPQDVVAAFQHVQEERDKLGPMEQEYLEADENLGASEWSLLEKEDRLYQFDLRDLLQSTTVYSDVSDHDEPSPRPSREEITPSPAIQYQAAVAHLHQVVVRFEYLRQQTVELANQRRPPDTDILDVIQDVVTNSHESADPSGELLMEIAVAQVRVQQLRQDILRESGQLHLRTRRNSEPAFLTGQQFSIDTISRAQTEGSIPDVLDNPPADERVQEWLENVLESNWDTNKRKQYLTCVNKEMELQGLSESNLNPWDDRLPQVLSGEKSFALTPGNSESLGWPGSPSRIHSDCFSFVDASIWTDVEPLQPKEMDDNRTISNHSSKTISGAENPPRISIVDHLGTSSPEPQEQTPCVPVQYPTDQPFDLKLLFPRTKAMHSPVHLHVLLPHYRKTHCRKNYCRKTRKNRSSRI</sequence>
<dbReference type="AlphaFoldDB" id="A0A9P9D4X7"/>
<proteinExistence type="predicted"/>
<accession>A0A9P9D4X7</accession>
<evidence type="ECO:0000313" key="2">
    <source>
        <dbReference type="EMBL" id="KAH7112798.1"/>
    </source>
</evidence>
<protein>
    <submittedName>
        <fullName evidence="2">Uncharacterized protein</fullName>
    </submittedName>
</protein>
<comment type="caution">
    <text evidence="2">The sequence shown here is derived from an EMBL/GenBank/DDBJ whole genome shotgun (WGS) entry which is preliminary data.</text>
</comment>
<feature type="region of interest" description="Disordered" evidence="1">
    <location>
        <begin position="402"/>
        <end position="454"/>
    </location>
</feature>
<evidence type="ECO:0000256" key="1">
    <source>
        <dbReference type="SAM" id="MobiDB-lite"/>
    </source>
</evidence>
<dbReference type="OrthoDB" id="3798432at2759"/>